<comment type="caution">
    <text evidence="2">The sequence shown here is derived from an EMBL/GenBank/DDBJ whole genome shotgun (WGS) entry which is preliminary data.</text>
</comment>
<proteinExistence type="predicted"/>
<evidence type="ECO:0000313" key="2">
    <source>
        <dbReference type="EMBL" id="KKB60025.1"/>
    </source>
</evidence>
<evidence type="ECO:0000313" key="3">
    <source>
        <dbReference type="Proteomes" id="UP000033047"/>
    </source>
</evidence>
<dbReference type="AlphaFoldDB" id="A0A0F5JR11"/>
<feature type="coiled-coil region" evidence="1">
    <location>
        <begin position="30"/>
        <end position="64"/>
    </location>
</feature>
<name>A0A0F5JR11_9BACT</name>
<protein>
    <submittedName>
        <fullName evidence="2">Uncharacterized protein</fullName>
    </submittedName>
</protein>
<reference evidence="2 3" key="1">
    <citation type="submission" date="2013-04" db="EMBL/GenBank/DDBJ databases">
        <title>The Genome Sequence of Parabacteroides goldsteinii DSM 19448.</title>
        <authorList>
            <consortium name="The Broad Institute Genomics Platform"/>
            <person name="Earl A."/>
            <person name="Ward D."/>
            <person name="Feldgarden M."/>
            <person name="Gevers D."/>
            <person name="Martens E."/>
            <person name="Sakamoto M."/>
            <person name="Benno Y."/>
            <person name="Song Y."/>
            <person name="Liu C."/>
            <person name="Lee J."/>
            <person name="Bolanos M."/>
            <person name="Vaisanen M.L."/>
            <person name="Finegold S.M."/>
            <person name="Walker B."/>
            <person name="Young S."/>
            <person name="Zeng Q."/>
            <person name="Gargeya S."/>
            <person name="Fitzgerald M."/>
            <person name="Haas B."/>
            <person name="Abouelleil A."/>
            <person name="Allen A.W."/>
            <person name="Alvarado L."/>
            <person name="Arachchi H.M."/>
            <person name="Berlin A.M."/>
            <person name="Chapman S.B."/>
            <person name="Gainer-Dewar J."/>
            <person name="Goldberg J."/>
            <person name="Griggs A."/>
            <person name="Gujja S."/>
            <person name="Hansen M."/>
            <person name="Howarth C."/>
            <person name="Imamovic A."/>
            <person name="Ireland A."/>
            <person name="Larimer J."/>
            <person name="McCowan C."/>
            <person name="Murphy C."/>
            <person name="Pearson M."/>
            <person name="Poon T.W."/>
            <person name="Priest M."/>
            <person name="Roberts A."/>
            <person name="Saif S."/>
            <person name="Shea T."/>
            <person name="Sisk P."/>
            <person name="Sykes S."/>
            <person name="Wortman J."/>
            <person name="Nusbaum C."/>
            <person name="Birren B."/>
        </authorList>
    </citation>
    <scope>NUCLEOTIDE SEQUENCE [LARGE SCALE GENOMIC DNA]</scope>
    <source>
        <strain evidence="2 3">DSM 19448</strain>
    </source>
</reference>
<dbReference type="EMBL" id="AQHV01000001">
    <property type="protein sequence ID" value="KKB60025.1"/>
    <property type="molecule type" value="Genomic_DNA"/>
</dbReference>
<organism evidence="2 3">
    <name type="scientific">Parabacteroides goldsteinii DSM 19448 = WAL 12034</name>
    <dbReference type="NCBI Taxonomy" id="927665"/>
    <lineage>
        <taxon>Bacteria</taxon>
        <taxon>Pseudomonadati</taxon>
        <taxon>Bacteroidota</taxon>
        <taxon>Bacteroidia</taxon>
        <taxon>Bacteroidales</taxon>
        <taxon>Tannerellaceae</taxon>
        <taxon>Parabacteroides</taxon>
    </lineage>
</organism>
<dbReference type="PATRIC" id="fig|927665.4.peg.300"/>
<sequence>MTEDQKRLLAVFEVRVRDLMELCNKQNHKIDELTTVLNHKEAELKQAIKTIEELNTKCDKLLTARVVSVNEGEMKSARMRLSKLVREVDKCIALLNE</sequence>
<dbReference type="GeneID" id="69981510"/>
<accession>A0A0F5JR11</accession>
<dbReference type="STRING" id="927665.HMPREF1535_00300"/>
<keyword evidence="1" id="KW-0175">Coiled coil</keyword>
<evidence type="ECO:0000256" key="1">
    <source>
        <dbReference type="SAM" id="Coils"/>
    </source>
</evidence>
<gene>
    <name evidence="2" type="ORF">HMPREF1535_00300</name>
</gene>
<dbReference type="Proteomes" id="UP000033047">
    <property type="component" value="Unassembled WGS sequence"/>
</dbReference>
<dbReference type="HOGENOM" id="CLU_146561_0_0_10"/>
<dbReference type="RefSeq" id="WP_007659032.1">
    <property type="nucleotide sequence ID" value="NZ_KQ033912.1"/>
</dbReference>